<gene>
    <name evidence="2" type="ORF">P9850_01770</name>
</gene>
<keyword evidence="1" id="KW-0175">Coiled coil</keyword>
<reference evidence="2 3" key="1">
    <citation type="submission" date="2023-03" db="EMBL/GenBank/DDBJ databases">
        <title>Bacillus Genome Sequencing.</title>
        <authorList>
            <person name="Dunlap C."/>
        </authorList>
    </citation>
    <scope>NUCLEOTIDE SEQUENCE [LARGE SCALE GENOMIC DNA]</scope>
    <source>
        <strain evidence="2 3">NRS-38</strain>
    </source>
</reference>
<feature type="coiled-coil region" evidence="1">
    <location>
        <begin position="30"/>
        <end position="57"/>
    </location>
</feature>
<organism evidence="2 3">
    <name type="scientific">Anoxybacteroides rupiense</name>
    <dbReference type="NCBI Taxonomy" id="311460"/>
    <lineage>
        <taxon>Bacteria</taxon>
        <taxon>Bacillati</taxon>
        <taxon>Bacillota</taxon>
        <taxon>Bacilli</taxon>
        <taxon>Bacillales</taxon>
        <taxon>Anoxybacillaceae</taxon>
        <taxon>Anoxybacteroides</taxon>
    </lineage>
</organism>
<protein>
    <submittedName>
        <fullName evidence="2">Uncharacterized protein</fullName>
    </submittedName>
</protein>
<comment type="caution">
    <text evidence="2">The sequence shown here is derived from an EMBL/GenBank/DDBJ whole genome shotgun (WGS) entry which is preliminary data.</text>
</comment>
<evidence type="ECO:0000313" key="3">
    <source>
        <dbReference type="Proteomes" id="UP001339962"/>
    </source>
</evidence>
<dbReference type="Proteomes" id="UP001339962">
    <property type="component" value="Unassembled WGS sequence"/>
</dbReference>
<sequence length="67" mass="7972">MTIDERLERAKSYRDFLSEEYLKADSLFAEEVIVEELVRLNHKIKQLEKMKEDSDGNSVLQKHGWTM</sequence>
<name>A0ABD5IRI9_9BACL</name>
<accession>A0ABD5IRI9</accession>
<dbReference type="EMBL" id="JARTLI010000002">
    <property type="protein sequence ID" value="MED5050597.1"/>
    <property type="molecule type" value="Genomic_DNA"/>
</dbReference>
<evidence type="ECO:0000256" key="1">
    <source>
        <dbReference type="SAM" id="Coils"/>
    </source>
</evidence>
<dbReference type="AlphaFoldDB" id="A0ABD5IRI9"/>
<evidence type="ECO:0000313" key="2">
    <source>
        <dbReference type="EMBL" id="MED5050597.1"/>
    </source>
</evidence>
<proteinExistence type="predicted"/>
<dbReference type="RefSeq" id="WP_328216715.1">
    <property type="nucleotide sequence ID" value="NZ_JARTLI010000002.1"/>
</dbReference>